<evidence type="ECO:0000313" key="24">
    <source>
        <dbReference type="EMBL" id="JAD09936.1"/>
    </source>
</evidence>
<feature type="domain" description="Ionotropic glutamate receptor L-glutamate and glycine-binding" evidence="23">
    <location>
        <begin position="433"/>
        <end position="500"/>
    </location>
</feature>
<evidence type="ECO:0000256" key="13">
    <source>
        <dbReference type="ARBA" id="ARBA00023286"/>
    </source>
</evidence>
<dbReference type="AlphaFoldDB" id="A0A0A1XG63"/>
<sequence length="917" mass="106032">MRVLLYVLLSFVFFAQTAQFTKDFQVVKVGVIFFHDEMELVKAFDTAIRNINELELDVRLEPIKHYVSYDDSLTLQEFACELIERGVAAIFGPSAKASSDIVEVICNTTGIPHLQFDWHQEDVHIHSRNHKLTVNVAPAENMLATAFLDILRLKELDWKSFTIVYENSRSLGRMEHLFGWRQVHKTGIKLWRFNRGDDYRTLWKLVCSTREKNIILDCPADIITEVLNASIYFNMTGQFNQWFLTSLDTHTSNIHSLDRHNFMATIVAVRVRSYMPPPVHDETDVFEDEEEDPINTIRAKLLYDAVVLYFNAIRNQIRSSRYQEPRVRCQRGYWRSGMDILDQMKLLTSRNVTPPYKTQKMQINTYGTRDEFNLEIYNPLFERITYIWNKNKNLTAFEDLVEAKEIKKQKFKENEDFTPKRVKYTVSTRFGEPYFMWRKEPEGVHYEGNERFEGYAVDLIYALAEECNFDVIFQPVPDNKYGSYDKEKDEWNGIIRQLMDNNAQIGICDLTITQARRTVVDFTVPFMQLGVSILFYEEPPPPKNLFGFLSPFSLTVWIYLLVAIMVTALVLVVMGRFSHRDWIGAIAHDPNPTEVENIWNLKNSLWLNVGSILNQGCDLLPRGSAMRIFTAFWWIFSLLLSQTYIAQLAAFITTSKMDSSISSLHDLINQNKVQFGMLKGGSTQFLFSESNESEYRVAWNKMIGMKPDAFTASNKEGVDRVKRSPGRYAYLLETTALQYYLNRNCELKQIGEPFNEKHYAIAVPLNAPFRSNLSVGILKLSEKGELYKIKNKWFTTNETDCNAEKAANANEDGTYTMESVGGLFIVLLAGILVSIIIGIFEFLWNVEQITVHDNVPAMVVLKAELKFFLRFWQTRKPLRTYAESRGSTSTGYSSFDQTASTSTVKKKKKKKCKKCSD</sequence>
<name>A0A0A1XG63_ZEUCU</name>
<feature type="compositionally biased region" description="Polar residues" evidence="19">
    <location>
        <begin position="885"/>
        <end position="903"/>
    </location>
</feature>
<evidence type="ECO:0000256" key="21">
    <source>
        <dbReference type="SAM" id="SignalP"/>
    </source>
</evidence>
<dbReference type="Pfam" id="PF00060">
    <property type="entry name" value="Lig_chan"/>
    <property type="match status" value="1"/>
</dbReference>
<feature type="binding site" evidence="16">
    <location>
        <position position="682"/>
    </location>
    <ligand>
        <name>L-glutamate</name>
        <dbReference type="ChEBI" id="CHEBI:29985"/>
    </ligand>
</feature>
<keyword evidence="10 24" id="KW-0675">Receptor</keyword>
<evidence type="ECO:0000256" key="9">
    <source>
        <dbReference type="ARBA" id="ARBA00023136"/>
    </source>
</evidence>
<feature type="domain" description="Ionotropic glutamate receptor C-terminal" evidence="22">
    <location>
        <begin position="423"/>
        <end position="796"/>
    </location>
</feature>
<keyword evidence="2" id="KW-0813">Transport</keyword>
<dbReference type="EMBL" id="GBXI01004356">
    <property type="protein sequence ID" value="JAD09936.1"/>
    <property type="molecule type" value="Transcribed_RNA"/>
</dbReference>
<dbReference type="SUPFAM" id="SSF53850">
    <property type="entry name" value="Periplasmic binding protein-like II"/>
    <property type="match status" value="1"/>
</dbReference>
<dbReference type="GO" id="GO:0045211">
    <property type="term" value="C:postsynaptic membrane"/>
    <property type="evidence" value="ECO:0007669"/>
    <property type="project" value="UniProtKB-SubCell"/>
</dbReference>
<feature type="site" description="Interaction with the cone snail toxin Con-ikot-ikot" evidence="17">
    <location>
        <position position="779"/>
    </location>
</feature>
<evidence type="ECO:0000256" key="2">
    <source>
        <dbReference type="ARBA" id="ARBA00022448"/>
    </source>
</evidence>
<reference evidence="24" key="1">
    <citation type="submission" date="2014-11" db="EMBL/GenBank/DDBJ databases">
        <authorList>
            <person name="Geib S."/>
        </authorList>
    </citation>
    <scope>NUCLEOTIDE SEQUENCE</scope>
</reference>
<gene>
    <name evidence="24" type="primary">GRIK1_0</name>
    <name evidence="24" type="ORF">g.7249</name>
</gene>
<evidence type="ECO:0000256" key="19">
    <source>
        <dbReference type="SAM" id="MobiDB-lite"/>
    </source>
</evidence>
<dbReference type="FunFam" id="3.40.190.10:FF:000060">
    <property type="entry name" value="Glutamate receptor ionotropic, kainate 1"/>
    <property type="match status" value="1"/>
</dbReference>
<feature type="transmembrane region" description="Helical" evidence="20">
    <location>
        <begin position="631"/>
        <end position="652"/>
    </location>
</feature>
<keyword evidence="12" id="KW-0628">Postsynaptic cell membrane</keyword>
<feature type="compositionally biased region" description="Basic residues" evidence="19">
    <location>
        <begin position="904"/>
        <end position="917"/>
    </location>
</feature>
<evidence type="ECO:0000256" key="18">
    <source>
        <dbReference type="PIRSR" id="PIRSR601508-3"/>
    </source>
</evidence>
<keyword evidence="14" id="KW-0407">Ion channel</keyword>
<evidence type="ECO:0000259" key="23">
    <source>
        <dbReference type="SMART" id="SM00918"/>
    </source>
</evidence>
<proteinExistence type="inferred from homology"/>
<keyword evidence="6 20" id="KW-1133">Transmembrane helix</keyword>
<dbReference type="GO" id="GO:0038023">
    <property type="term" value="F:signaling receptor activity"/>
    <property type="evidence" value="ECO:0007669"/>
    <property type="project" value="InterPro"/>
</dbReference>
<keyword evidence="13" id="KW-1071">Ligand-gated ion channel</keyword>
<feature type="disulfide bond" evidence="18">
    <location>
        <begin position="745"/>
        <end position="801"/>
    </location>
</feature>
<dbReference type="InterPro" id="IPR001828">
    <property type="entry name" value="ANF_lig-bd_rcpt"/>
</dbReference>
<evidence type="ECO:0000256" key="17">
    <source>
        <dbReference type="PIRSR" id="PIRSR601508-2"/>
    </source>
</evidence>
<feature type="binding site" evidence="16">
    <location>
        <position position="733"/>
    </location>
    <ligand>
        <name>L-glutamate</name>
        <dbReference type="ChEBI" id="CHEBI:29985"/>
    </ligand>
</feature>
<dbReference type="PANTHER" id="PTHR18966">
    <property type="entry name" value="IONOTROPIC GLUTAMATE RECEPTOR"/>
    <property type="match status" value="1"/>
</dbReference>
<organism evidence="24">
    <name type="scientific">Zeugodacus cucurbitae</name>
    <name type="common">Melon fruit fly</name>
    <name type="synonym">Bactrocera cucurbitae</name>
    <dbReference type="NCBI Taxonomy" id="28588"/>
    <lineage>
        <taxon>Eukaryota</taxon>
        <taxon>Metazoa</taxon>
        <taxon>Ecdysozoa</taxon>
        <taxon>Arthropoda</taxon>
        <taxon>Hexapoda</taxon>
        <taxon>Insecta</taxon>
        <taxon>Pterygota</taxon>
        <taxon>Neoptera</taxon>
        <taxon>Endopterygota</taxon>
        <taxon>Diptera</taxon>
        <taxon>Brachycera</taxon>
        <taxon>Muscomorpha</taxon>
        <taxon>Tephritoidea</taxon>
        <taxon>Tephritidae</taxon>
        <taxon>Zeugodacus</taxon>
        <taxon>Zeugodacus</taxon>
    </lineage>
</organism>
<keyword evidence="4 20" id="KW-0812">Transmembrane</keyword>
<dbReference type="InterPro" id="IPR001320">
    <property type="entry name" value="Iontro_rcpt_C"/>
</dbReference>
<reference evidence="24" key="2">
    <citation type="journal article" date="2015" name="Gigascience">
        <title>Reconstructing a comprehensive transcriptome assembly of a white-pupal translocated strain of the pest fruit fly Bactrocera cucurbitae.</title>
        <authorList>
            <person name="Sim S.B."/>
            <person name="Calla B."/>
            <person name="Hall B."/>
            <person name="DeRego T."/>
            <person name="Geib S.M."/>
        </authorList>
    </citation>
    <scope>NUCLEOTIDE SEQUENCE</scope>
</reference>
<keyword evidence="18" id="KW-1015">Disulfide bond</keyword>
<feature type="chain" id="PRO_5001983298" evidence="21">
    <location>
        <begin position="20"/>
        <end position="917"/>
    </location>
</feature>
<keyword evidence="9 20" id="KW-0472">Membrane</keyword>
<evidence type="ECO:0000256" key="14">
    <source>
        <dbReference type="ARBA" id="ARBA00023303"/>
    </source>
</evidence>
<dbReference type="Gene3D" id="1.10.287.70">
    <property type="match status" value="1"/>
</dbReference>
<keyword evidence="7" id="KW-0770">Synapse</keyword>
<keyword evidence="8" id="KW-0406">Ion transport</keyword>
<evidence type="ECO:0000256" key="20">
    <source>
        <dbReference type="SAM" id="Phobius"/>
    </source>
</evidence>
<dbReference type="InterPro" id="IPR028082">
    <property type="entry name" value="Peripla_BP_I"/>
</dbReference>
<evidence type="ECO:0000256" key="6">
    <source>
        <dbReference type="ARBA" id="ARBA00022989"/>
    </source>
</evidence>
<comment type="subcellular location">
    <subcellularLocation>
        <location evidence="15">Postsynaptic cell membrane</location>
        <topology evidence="15">Multi-pass membrane protein</topology>
    </subcellularLocation>
</comment>
<evidence type="ECO:0000256" key="1">
    <source>
        <dbReference type="ARBA" id="ARBA00008685"/>
    </source>
</evidence>
<evidence type="ECO:0000256" key="10">
    <source>
        <dbReference type="ARBA" id="ARBA00023170"/>
    </source>
</evidence>
<evidence type="ECO:0000256" key="12">
    <source>
        <dbReference type="ARBA" id="ARBA00023257"/>
    </source>
</evidence>
<keyword evidence="3" id="KW-1003">Cell membrane</keyword>
<evidence type="ECO:0000256" key="4">
    <source>
        <dbReference type="ARBA" id="ARBA00022692"/>
    </source>
</evidence>
<dbReference type="SMART" id="SM00918">
    <property type="entry name" value="Lig_chan-Glu_bd"/>
    <property type="match status" value="1"/>
</dbReference>
<feature type="binding site" evidence="16">
    <location>
        <position position="511"/>
    </location>
    <ligand>
        <name>L-glutamate</name>
        <dbReference type="ChEBI" id="CHEBI:29985"/>
    </ligand>
</feature>
<feature type="region of interest" description="Disordered" evidence="19">
    <location>
        <begin position="884"/>
        <end position="917"/>
    </location>
</feature>
<dbReference type="InterPro" id="IPR019594">
    <property type="entry name" value="Glu/Gly-bd"/>
</dbReference>
<feature type="binding site" evidence="16">
    <location>
        <position position="516"/>
    </location>
    <ligand>
        <name>L-glutamate</name>
        <dbReference type="ChEBI" id="CHEBI:29985"/>
    </ligand>
</feature>
<keyword evidence="5 21" id="KW-0732">Signal</keyword>
<evidence type="ECO:0000256" key="3">
    <source>
        <dbReference type="ARBA" id="ARBA00022475"/>
    </source>
</evidence>
<dbReference type="GO" id="GO:0015276">
    <property type="term" value="F:ligand-gated monoatomic ion channel activity"/>
    <property type="evidence" value="ECO:0007669"/>
    <property type="project" value="InterPro"/>
</dbReference>
<protein>
    <submittedName>
        <fullName evidence="24">Glutamate receptor, ionotropic kainate 1</fullName>
    </submittedName>
</protein>
<dbReference type="FunFam" id="1.10.287.70:FF:000143">
    <property type="entry name" value="Probable glutamate receptor"/>
    <property type="match status" value="1"/>
</dbReference>
<dbReference type="Pfam" id="PF01094">
    <property type="entry name" value="ANF_receptor"/>
    <property type="match status" value="1"/>
</dbReference>
<feature type="binding site" evidence="16">
    <location>
        <position position="683"/>
    </location>
    <ligand>
        <name>L-glutamate</name>
        <dbReference type="ChEBI" id="CHEBI:29985"/>
    </ligand>
</feature>
<dbReference type="Gene3D" id="3.40.50.2300">
    <property type="match status" value="2"/>
</dbReference>
<evidence type="ECO:0000256" key="15">
    <source>
        <dbReference type="ARBA" id="ARBA00034104"/>
    </source>
</evidence>
<feature type="transmembrane region" description="Helical" evidence="20">
    <location>
        <begin position="548"/>
        <end position="574"/>
    </location>
</feature>
<dbReference type="PRINTS" id="PR00177">
    <property type="entry name" value="NMDARECEPTOR"/>
</dbReference>
<dbReference type="Gene3D" id="3.40.190.10">
    <property type="entry name" value="Periplasmic binding protein-like II"/>
    <property type="match status" value="2"/>
</dbReference>
<keyword evidence="11" id="KW-0325">Glycoprotein</keyword>
<evidence type="ECO:0000256" key="11">
    <source>
        <dbReference type="ARBA" id="ARBA00023180"/>
    </source>
</evidence>
<accession>A0A0A1XG63</accession>
<evidence type="ECO:0000256" key="7">
    <source>
        <dbReference type="ARBA" id="ARBA00023018"/>
    </source>
</evidence>
<evidence type="ECO:0000259" key="22">
    <source>
        <dbReference type="SMART" id="SM00079"/>
    </source>
</evidence>
<dbReference type="FunFam" id="3.40.190.10:FF:000117">
    <property type="entry name" value="Glutamate receptor, ionotropic kainate"/>
    <property type="match status" value="1"/>
</dbReference>
<evidence type="ECO:0000256" key="16">
    <source>
        <dbReference type="PIRSR" id="PIRSR601508-1"/>
    </source>
</evidence>
<feature type="transmembrane region" description="Helical" evidence="20">
    <location>
        <begin position="823"/>
        <end position="844"/>
    </location>
</feature>
<evidence type="ECO:0000256" key="5">
    <source>
        <dbReference type="ARBA" id="ARBA00022729"/>
    </source>
</evidence>
<dbReference type="SUPFAM" id="SSF53822">
    <property type="entry name" value="Periplasmic binding protein-like I"/>
    <property type="match status" value="1"/>
</dbReference>
<dbReference type="CDD" id="cd13714">
    <property type="entry name" value="PBP2_iGluR_Kainate"/>
    <property type="match status" value="1"/>
</dbReference>
<dbReference type="InterPro" id="IPR015683">
    <property type="entry name" value="Ionotropic_Glu_rcpt"/>
</dbReference>
<feature type="site" description="Crucial to convey clamshell closure to channel opening" evidence="17">
    <location>
        <position position="661"/>
    </location>
</feature>
<evidence type="ECO:0000256" key="8">
    <source>
        <dbReference type="ARBA" id="ARBA00023065"/>
    </source>
</evidence>
<feature type="signal peptide" evidence="21">
    <location>
        <begin position="1"/>
        <end position="19"/>
    </location>
</feature>
<comment type="similarity">
    <text evidence="1">Belongs to the glutamate-gated ion channel (TC 1.A.10.1) family.</text>
</comment>
<dbReference type="InterPro" id="IPR001508">
    <property type="entry name" value="Iono_Glu_rcpt_met"/>
</dbReference>
<dbReference type="Pfam" id="PF10613">
    <property type="entry name" value="Lig_chan-Glu_bd"/>
    <property type="match status" value="1"/>
</dbReference>
<dbReference type="SMART" id="SM00079">
    <property type="entry name" value="PBPe"/>
    <property type="match status" value="1"/>
</dbReference>